<evidence type="ECO:0000313" key="2">
    <source>
        <dbReference type="EMBL" id="TCP92155.1"/>
    </source>
</evidence>
<evidence type="ECO:0000313" key="3">
    <source>
        <dbReference type="Proteomes" id="UP000295504"/>
    </source>
</evidence>
<name>A0A4R2SSK1_9FIRM</name>
<accession>A0A4R2SSK1</accession>
<organism evidence="2 3">
    <name type="scientific">Serpentinicella alkaliphila</name>
    <dbReference type="NCBI Taxonomy" id="1734049"/>
    <lineage>
        <taxon>Bacteria</taxon>
        <taxon>Bacillati</taxon>
        <taxon>Bacillota</taxon>
        <taxon>Clostridia</taxon>
        <taxon>Peptostreptococcales</taxon>
        <taxon>Natronincolaceae</taxon>
        <taxon>Serpentinicella</taxon>
    </lineage>
</organism>
<dbReference type="EMBL" id="SLYC01000091">
    <property type="protein sequence ID" value="TCP92155.1"/>
    <property type="molecule type" value="Genomic_DNA"/>
</dbReference>
<feature type="transmembrane region" description="Helical" evidence="1">
    <location>
        <begin position="31"/>
        <end position="48"/>
    </location>
</feature>
<proteinExistence type="predicted"/>
<comment type="caution">
    <text evidence="2">The sequence shown here is derived from an EMBL/GenBank/DDBJ whole genome shotgun (WGS) entry which is preliminary data.</text>
</comment>
<feature type="transmembrane region" description="Helical" evidence="1">
    <location>
        <begin position="141"/>
        <end position="162"/>
    </location>
</feature>
<feature type="transmembrane region" description="Helical" evidence="1">
    <location>
        <begin position="74"/>
        <end position="95"/>
    </location>
</feature>
<keyword evidence="1" id="KW-1133">Transmembrane helix</keyword>
<sequence length="208" mass="23938">MDKLLKFYYTKIAQILLMALLYNLAILHNNFIIFLIPSVVLVTINTLLKGQSFYFNEILLKSLPLDKQNLCYKIIRFMIVSLLLVTICSIIYFFSLKQFDFFITLNIGIVIVTFLLSLPSTILTFNPFLSNILLPKSDIGLIFGYTIPLAISLITFIIFANILNLEGTSTQLTYLTILSLPLYFFSTRSTLNTYEEILKEIDRPIDFN</sequence>
<protein>
    <submittedName>
        <fullName evidence="2">Uncharacterized protein</fullName>
    </submittedName>
</protein>
<evidence type="ECO:0000256" key="1">
    <source>
        <dbReference type="SAM" id="Phobius"/>
    </source>
</evidence>
<dbReference type="AlphaFoldDB" id="A0A4R2SSK1"/>
<reference evidence="2 3" key="1">
    <citation type="submission" date="2019-03" db="EMBL/GenBank/DDBJ databases">
        <title>Genomic Encyclopedia of Type Strains, Phase IV (KMG-IV): sequencing the most valuable type-strain genomes for metagenomic binning, comparative biology and taxonomic classification.</title>
        <authorList>
            <person name="Goeker M."/>
        </authorList>
    </citation>
    <scope>NUCLEOTIDE SEQUENCE [LARGE SCALE GENOMIC DNA]</scope>
    <source>
        <strain evidence="2 3">DSM 100013</strain>
    </source>
</reference>
<dbReference type="Proteomes" id="UP000295504">
    <property type="component" value="Unassembled WGS sequence"/>
</dbReference>
<keyword evidence="1" id="KW-0472">Membrane</keyword>
<keyword evidence="1" id="KW-0812">Transmembrane</keyword>
<gene>
    <name evidence="2" type="ORF">EDD79_10911</name>
</gene>
<keyword evidence="3" id="KW-1185">Reference proteome</keyword>
<feature type="transmembrane region" description="Helical" evidence="1">
    <location>
        <begin position="101"/>
        <end position="129"/>
    </location>
</feature>